<evidence type="ECO:0000256" key="2">
    <source>
        <dbReference type="ARBA" id="ARBA00022553"/>
    </source>
</evidence>
<dbReference type="InterPro" id="IPR057326">
    <property type="entry name" value="KR_dom"/>
</dbReference>
<dbReference type="InterPro" id="IPR013968">
    <property type="entry name" value="PKS_KR"/>
</dbReference>
<dbReference type="SUPFAM" id="SSF51735">
    <property type="entry name" value="NAD(P)-binding Rossmann-fold domains"/>
    <property type="match status" value="3"/>
</dbReference>
<dbReference type="CDD" id="cd05195">
    <property type="entry name" value="enoyl_red"/>
    <property type="match status" value="1"/>
</dbReference>
<dbReference type="OrthoDB" id="329835at2759"/>
<dbReference type="SUPFAM" id="SSF50129">
    <property type="entry name" value="GroES-like"/>
    <property type="match status" value="1"/>
</dbReference>
<dbReference type="InterPro" id="IPR036291">
    <property type="entry name" value="NAD(P)-bd_dom_sf"/>
</dbReference>
<dbReference type="InterPro" id="IPR013154">
    <property type="entry name" value="ADH-like_N"/>
</dbReference>
<evidence type="ECO:0000256" key="6">
    <source>
        <dbReference type="ARBA" id="ARBA00023268"/>
    </source>
</evidence>
<keyword evidence="2" id="KW-0597">Phosphoprotein</keyword>
<dbReference type="InterPro" id="IPR020806">
    <property type="entry name" value="PKS_PP-bd"/>
</dbReference>
<evidence type="ECO:0000259" key="11">
    <source>
        <dbReference type="PROSITE" id="PS52019"/>
    </source>
</evidence>
<dbReference type="SMART" id="SM00829">
    <property type="entry name" value="PKS_ER"/>
    <property type="match status" value="1"/>
</dbReference>
<dbReference type="PROSITE" id="PS52004">
    <property type="entry name" value="KS3_2"/>
    <property type="match status" value="1"/>
</dbReference>
<dbReference type="SMART" id="SM00825">
    <property type="entry name" value="PKS_KS"/>
    <property type="match status" value="1"/>
</dbReference>
<dbReference type="InterPro" id="IPR049552">
    <property type="entry name" value="PKS_DH_N"/>
</dbReference>
<dbReference type="CDD" id="cd02440">
    <property type="entry name" value="AdoMet_MTases"/>
    <property type="match status" value="1"/>
</dbReference>
<dbReference type="GO" id="GO:0006633">
    <property type="term" value="P:fatty acid biosynthetic process"/>
    <property type="evidence" value="ECO:0007669"/>
    <property type="project" value="TreeGrafter"/>
</dbReference>
<dbReference type="Pfam" id="PF14765">
    <property type="entry name" value="PS-DH"/>
    <property type="match status" value="1"/>
</dbReference>
<dbReference type="Pfam" id="PF00698">
    <property type="entry name" value="Acyl_transf_1"/>
    <property type="match status" value="1"/>
</dbReference>
<dbReference type="InterPro" id="IPR049551">
    <property type="entry name" value="PKS_DH_C"/>
</dbReference>
<evidence type="ECO:0000256" key="5">
    <source>
        <dbReference type="ARBA" id="ARBA00023002"/>
    </source>
</evidence>
<feature type="active site" description="Proton donor; for dehydratase activity" evidence="8">
    <location>
        <position position="1128"/>
    </location>
</feature>
<dbReference type="GO" id="GO:0044550">
    <property type="term" value="P:secondary metabolite biosynthetic process"/>
    <property type="evidence" value="ECO:0007669"/>
    <property type="project" value="UniProtKB-ARBA"/>
</dbReference>
<dbReference type="Pfam" id="PF00109">
    <property type="entry name" value="ketoacyl-synt"/>
    <property type="match status" value="1"/>
</dbReference>
<keyword evidence="3" id="KW-0808">Transferase</keyword>
<dbReference type="PANTHER" id="PTHR43775">
    <property type="entry name" value="FATTY ACID SYNTHASE"/>
    <property type="match status" value="1"/>
</dbReference>
<dbReference type="InterPro" id="IPR016036">
    <property type="entry name" value="Malonyl_transacylase_ACP-bd"/>
</dbReference>
<dbReference type="Pfam" id="PF08242">
    <property type="entry name" value="Methyltransf_12"/>
    <property type="match status" value="1"/>
</dbReference>
<dbReference type="SUPFAM" id="SSF47336">
    <property type="entry name" value="ACP-like"/>
    <property type="match status" value="1"/>
</dbReference>
<feature type="active site" description="Proton acceptor; for dehydratase activity" evidence="8">
    <location>
        <position position="945"/>
    </location>
</feature>
<dbReference type="InterPro" id="IPR049900">
    <property type="entry name" value="PKS_mFAS_DH"/>
</dbReference>
<dbReference type="Gene3D" id="3.10.129.110">
    <property type="entry name" value="Polyketide synthase dehydratase"/>
    <property type="match status" value="1"/>
</dbReference>
<dbReference type="InterPro" id="IPR014031">
    <property type="entry name" value="Ketoacyl_synth_C"/>
</dbReference>
<dbReference type="InterPro" id="IPR009081">
    <property type="entry name" value="PP-bd_ACP"/>
</dbReference>
<dbReference type="SMART" id="SM00822">
    <property type="entry name" value="PKS_KR"/>
    <property type="match status" value="1"/>
</dbReference>
<keyword evidence="5" id="KW-0560">Oxidoreductase</keyword>
<keyword evidence="6" id="KW-0511">Multifunctional enzyme</keyword>
<protein>
    <submittedName>
        <fullName evidence="12">Ketoacyl-synt-domain-containing protein</fullName>
    </submittedName>
</protein>
<dbReference type="InterPro" id="IPR032821">
    <property type="entry name" value="PKS_assoc"/>
</dbReference>
<dbReference type="InterPro" id="IPR001227">
    <property type="entry name" value="Ac_transferase_dom_sf"/>
</dbReference>
<evidence type="ECO:0000259" key="9">
    <source>
        <dbReference type="PROSITE" id="PS50075"/>
    </source>
</evidence>
<dbReference type="GO" id="GO:0016491">
    <property type="term" value="F:oxidoreductase activity"/>
    <property type="evidence" value="ECO:0007669"/>
    <property type="project" value="UniProtKB-KW"/>
</dbReference>
<evidence type="ECO:0000259" key="10">
    <source>
        <dbReference type="PROSITE" id="PS52004"/>
    </source>
</evidence>
<gene>
    <name evidence="12" type="ORF">BDV23DRAFT_192319</name>
</gene>
<dbReference type="SUPFAM" id="SSF55048">
    <property type="entry name" value="Probable ACP-binding domain of malonyl-CoA ACP transacylase"/>
    <property type="match status" value="1"/>
</dbReference>
<organism evidence="12">
    <name type="scientific">Petromyces alliaceus</name>
    <name type="common">Aspergillus alliaceus</name>
    <dbReference type="NCBI Taxonomy" id="209559"/>
    <lineage>
        <taxon>Eukaryota</taxon>
        <taxon>Fungi</taxon>
        <taxon>Dikarya</taxon>
        <taxon>Ascomycota</taxon>
        <taxon>Pezizomycotina</taxon>
        <taxon>Eurotiomycetes</taxon>
        <taxon>Eurotiomycetidae</taxon>
        <taxon>Eurotiales</taxon>
        <taxon>Aspergillaceae</taxon>
        <taxon>Aspergillus</taxon>
        <taxon>Aspergillus subgen. Circumdati</taxon>
    </lineage>
</organism>
<dbReference type="PROSITE" id="PS51257">
    <property type="entry name" value="PROKAR_LIPOPROTEIN"/>
    <property type="match status" value="1"/>
</dbReference>
<dbReference type="FunFam" id="3.40.50.720:FF:000209">
    <property type="entry name" value="Polyketide synthase Pks12"/>
    <property type="match status" value="1"/>
</dbReference>
<name>A0A5N7BQ82_PETAA</name>
<dbReference type="Gene3D" id="3.40.47.10">
    <property type="match status" value="1"/>
</dbReference>
<dbReference type="Gene3D" id="3.90.180.10">
    <property type="entry name" value="Medium-chain alcohol dehydrogenases, catalytic domain"/>
    <property type="match status" value="1"/>
</dbReference>
<dbReference type="InterPro" id="IPR013217">
    <property type="entry name" value="Methyltransf_12"/>
</dbReference>
<dbReference type="InterPro" id="IPR036736">
    <property type="entry name" value="ACP-like_sf"/>
</dbReference>
<dbReference type="Proteomes" id="UP000326877">
    <property type="component" value="Unassembled WGS sequence"/>
</dbReference>
<evidence type="ECO:0000256" key="4">
    <source>
        <dbReference type="ARBA" id="ARBA00022857"/>
    </source>
</evidence>
<dbReference type="SUPFAM" id="SSF52151">
    <property type="entry name" value="FabD/lysophospholipase-like"/>
    <property type="match status" value="1"/>
</dbReference>
<dbReference type="SUPFAM" id="SSF53901">
    <property type="entry name" value="Thiolase-like"/>
    <property type="match status" value="1"/>
</dbReference>
<dbReference type="Pfam" id="PF08240">
    <property type="entry name" value="ADH_N"/>
    <property type="match status" value="1"/>
</dbReference>
<reference evidence="12" key="1">
    <citation type="submission" date="2019-04" db="EMBL/GenBank/DDBJ databases">
        <title>Friends and foes A comparative genomics studyof 23 Aspergillus species from section Flavi.</title>
        <authorList>
            <consortium name="DOE Joint Genome Institute"/>
            <person name="Kjaerbolling I."/>
            <person name="Vesth T."/>
            <person name="Frisvad J.C."/>
            <person name="Nybo J.L."/>
            <person name="Theobald S."/>
            <person name="Kildgaard S."/>
            <person name="Isbrandt T."/>
            <person name="Kuo A."/>
            <person name="Sato A."/>
            <person name="Lyhne E.K."/>
            <person name="Kogle M.E."/>
            <person name="Wiebenga A."/>
            <person name="Kun R.S."/>
            <person name="Lubbers R.J."/>
            <person name="Makela M.R."/>
            <person name="Barry K."/>
            <person name="Chovatia M."/>
            <person name="Clum A."/>
            <person name="Daum C."/>
            <person name="Haridas S."/>
            <person name="He G."/>
            <person name="LaButti K."/>
            <person name="Lipzen A."/>
            <person name="Mondo S."/>
            <person name="Riley R."/>
            <person name="Salamov A."/>
            <person name="Simmons B.A."/>
            <person name="Magnuson J.K."/>
            <person name="Henrissat B."/>
            <person name="Mortensen U.H."/>
            <person name="Larsen T.O."/>
            <person name="Devries R.P."/>
            <person name="Grigoriev I.V."/>
            <person name="Machida M."/>
            <person name="Baker S.E."/>
            <person name="Andersen M.R."/>
        </authorList>
    </citation>
    <scope>NUCLEOTIDE SEQUENCE [LARGE SCALE GENOMIC DNA]</scope>
    <source>
        <strain evidence="12">IBT 14317</strain>
    </source>
</reference>
<accession>A0A5N7BQ82</accession>
<dbReference type="SMART" id="SM00823">
    <property type="entry name" value="PKS_PP"/>
    <property type="match status" value="1"/>
</dbReference>
<dbReference type="InterPro" id="IPR014043">
    <property type="entry name" value="Acyl_transferase_dom"/>
</dbReference>
<feature type="domain" description="Carrier" evidence="9">
    <location>
        <begin position="2419"/>
        <end position="2494"/>
    </location>
</feature>
<dbReference type="EMBL" id="ML735421">
    <property type="protein sequence ID" value="KAE8384005.1"/>
    <property type="molecule type" value="Genomic_DNA"/>
</dbReference>
<evidence type="ECO:0000256" key="3">
    <source>
        <dbReference type="ARBA" id="ARBA00022679"/>
    </source>
</evidence>
<dbReference type="GO" id="GO:1901336">
    <property type="term" value="P:lactone biosynthetic process"/>
    <property type="evidence" value="ECO:0007669"/>
    <property type="project" value="UniProtKB-ARBA"/>
</dbReference>
<dbReference type="InterPro" id="IPR020807">
    <property type="entry name" value="PKS_DH"/>
</dbReference>
<dbReference type="CDD" id="cd00833">
    <property type="entry name" value="PKS"/>
    <property type="match status" value="1"/>
</dbReference>
<dbReference type="InterPro" id="IPR029063">
    <property type="entry name" value="SAM-dependent_MTases_sf"/>
</dbReference>
<dbReference type="PROSITE" id="PS52019">
    <property type="entry name" value="PKS_MFAS_DH"/>
    <property type="match status" value="1"/>
</dbReference>
<keyword evidence="4" id="KW-0521">NADP</keyword>
<keyword evidence="7" id="KW-0012">Acyltransferase</keyword>
<evidence type="ECO:0000256" key="1">
    <source>
        <dbReference type="ARBA" id="ARBA00022450"/>
    </source>
</evidence>
<dbReference type="GO" id="GO:0031177">
    <property type="term" value="F:phosphopantetheine binding"/>
    <property type="evidence" value="ECO:0007669"/>
    <property type="project" value="InterPro"/>
</dbReference>
<dbReference type="Pfam" id="PF16197">
    <property type="entry name" value="KAsynt_C_assoc"/>
    <property type="match status" value="1"/>
</dbReference>
<feature type="domain" description="PKS/mFAS DH" evidence="11">
    <location>
        <begin position="913"/>
        <end position="1220"/>
    </location>
</feature>
<dbReference type="InterPro" id="IPR014030">
    <property type="entry name" value="Ketoacyl_synth_N"/>
</dbReference>
<dbReference type="Pfam" id="PF08659">
    <property type="entry name" value="KR"/>
    <property type="match status" value="1"/>
</dbReference>
<dbReference type="Pfam" id="PF02801">
    <property type="entry name" value="Ketoacyl-synt_C"/>
    <property type="match status" value="1"/>
</dbReference>
<dbReference type="InterPro" id="IPR016039">
    <property type="entry name" value="Thiolase-like"/>
</dbReference>
<dbReference type="InterPro" id="IPR011032">
    <property type="entry name" value="GroES-like_sf"/>
</dbReference>
<dbReference type="SMART" id="SM00826">
    <property type="entry name" value="PKS_DH"/>
    <property type="match status" value="1"/>
</dbReference>
<feature type="region of interest" description="N-terminal hotdog fold" evidence="8">
    <location>
        <begin position="913"/>
        <end position="1053"/>
    </location>
</feature>
<dbReference type="InterPro" id="IPR042104">
    <property type="entry name" value="PKS_dehydratase_sf"/>
</dbReference>
<dbReference type="SMART" id="SM00827">
    <property type="entry name" value="PKS_AT"/>
    <property type="match status" value="1"/>
</dbReference>
<dbReference type="GO" id="GO:0004312">
    <property type="term" value="F:fatty acid synthase activity"/>
    <property type="evidence" value="ECO:0007669"/>
    <property type="project" value="TreeGrafter"/>
</dbReference>
<proteinExistence type="predicted"/>
<dbReference type="Gene3D" id="3.30.70.3290">
    <property type="match status" value="1"/>
</dbReference>
<dbReference type="Pfam" id="PF00550">
    <property type="entry name" value="PP-binding"/>
    <property type="match status" value="1"/>
</dbReference>
<feature type="domain" description="Ketosynthase family 3 (KS3)" evidence="10">
    <location>
        <begin position="8"/>
        <end position="432"/>
    </location>
</feature>
<dbReference type="Gene3D" id="3.40.366.10">
    <property type="entry name" value="Malonyl-Coenzyme A Acyl Carrier Protein, domain 2"/>
    <property type="match status" value="1"/>
</dbReference>
<feature type="region of interest" description="C-terminal hotdog fold" evidence="8">
    <location>
        <begin position="1069"/>
        <end position="1220"/>
    </location>
</feature>
<dbReference type="SUPFAM" id="SSF53335">
    <property type="entry name" value="S-adenosyl-L-methionine-dependent methyltransferases"/>
    <property type="match status" value="1"/>
</dbReference>
<dbReference type="InterPro" id="IPR056501">
    <property type="entry name" value="NAD-bd_HRPKS_sdrA"/>
</dbReference>
<dbReference type="Gene3D" id="3.40.50.720">
    <property type="entry name" value="NAD(P)-binding Rossmann-like Domain"/>
    <property type="match status" value="2"/>
</dbReference>
<dbReference type="InterPro" id="IPR020841">
    <property type="entry name" value="PKS_Beta-ketoAc_synthase_dom"/>
</dbReference>
<evidence type="ECO:0000313" key="12">
    <source>
        <dbReference type="EMBL" id="KAE8384005.1"/>
    </source>
</evidence>
<dbReference type="Gene3D" id="1.10.1200.10">
    <property type="entry name" value="ACP-like"/>
    <property type="match status" value="1"/>
</dbReference>
<dbReference type="InterPro" id="IPR020843">
    <property type="entry name" value="ER"/>
</dbReference>
<dbReference type="Gene3D" id="3.40.50.150">
    <property type="entry name" value="Vaccinia Virus protein VP39"/>
    <property type="match status" value="1"/>
</dbReference>
<dbReference type="Pfam" id="PF13602">
    <property type="entry name" value="ADH_zinc_N_2"/>
    <property type="match status" value="1"/>
</dbReference>
<evidence type="ECO:0000256" key="7">
    <source>
        <dbReference type="ARBA" id="ARBA00023315"/>
    </source>
</evidence>
<keyword evidence="1" id="KW-0596">Phosphopantetheine</keyword>
<sequence>MEFNQCKQQPVAIVGMACRLPGDVTNTGKLWDLLSEGRNCWSKFPERRFQEQAFFHPDSKKNGAFYNQGGHLLEEDISRFDAPFFNISPAEAKAMDPQIRLLLESAYEAFESSGMTLSQLQGTDTAAYVALYSRDYEKMLMRDPEDLPFYFQTGNGEAMYANRLSYFFDLHGPSFALDTGCSGGLVALHQACQSIRNGESRQAIVGAPNLILDPAAMIGPSFLQFYASDGRTKSFDDCADGYGRGEGVCSLVLKPLSAAIADGDPVRAVIRSSVINQDGRTAGITVPSGEAQISLIRAAYAAAGLDPADTSYVEAHGSGTAVGDLTEARSIGAVIGTAREAQGRGPVIMGSVKANIGHLENASGLAGVIKAVLVLAKRTIPQAVSMQRPSQNIQWEKWNVDIPIQPREQDCSQVSVNSFGYGGTNVHLILDRPDDTERPCASTDDRSGSLIFILSARSSESARLRTEQLLEYLEHAVPVQEKHNFLTSLAYTLSTRRSLFSWKASVIASSVSQLRERLRSINYSHYQEPPRIGFVFTGQGAQWATMGKDLWEKSAVFRESIANAEKCLNDLGADWKLTGELWKSAEQTGLNGAVIAQPACTAIQLALVDLLASWNIYPSAVTGHSSGEIAAAYACKAISFRDAVLAAYARGCAAGQIAADKGVRGAMIAVGLGPHDVQPYISACSEGDGLAAVACINSLEAVTVSGDKAAIDILEAKLKEDGVFSRRLPVDVAYHSYHMLRVAGEYHDALATMEPACSNPAIAFYSSVSDKLTDGMELGPEYWVNNLVSPVLFSAALEKLVSSAEPQILVEIGPHAALKGPVKQILKAGSKGIPYTSTLLRHQPGDQCMVELASQLFSNGAEIDVDKVNSMSSSGKNRICLEDLPTYPWNHSSAFWHESRLSRNYRNRAEPPHNLLGVLGTESSWLEPRWRNHISLASHPWLAGHRIQGDAVFPAAAFMTMAIEAGFKLAIQQLGERQRGPECSIELSHVSISNSLTIPSSGSVELMSSLRPATELGGRDLARRLEFVIYSCSDAVNMREHCRGFVKVAFDDTEPPVSLLETQFDKATLPVLRLDGWYDGLKQVGIEYTDLFKGLASATAGRGYSSATITSFPPSGEYKGTLHPATLDLCLQTMLAAIDAKDHIRGPIMPTFIQRASVSVGGRFDRQSSMQVSSKIKKFSGQKLSADIEGTRADINGENRVVALSLQGVEATSLSLPHEQAEGSDQVKACQKLVMMLDPDYLTNEAINEICNEPLPPISVQAKLARLRDACRFYARAAVQDISDDDVQAMTPYRKQYVDWLRRQANLCPAQVPSELLEQLKASDAEGKMVCRIGNSLTSILKDTQDPLSLMVEDNLLYRLYEDDHSMQRCAIQAAEFARMLALKSPGLRILEIGAGTGGATLPVLQALSRSGQALCSHYRFTDISVGFFGNVEKKLERWHGLVQYQKLDIENDPAQQGFEPADYDLVIAANVLHATTYIDKTVKNVRQLLKPGGRLLLLESTQPTIHRSFIFGPLPGWWLGATQRYKDSPLLSEQEWDNTLRGLGFSGLDSILHSYPDVEDQTDSLIISTARPNDAHVKDTAKLALVLTSAQLSQQDQSLGYRVAQHISSKSTTYTVEIFSLGDNRLHDRTCIMLTDLDEPLLSNLEHAIFEDLKHILKIAREVVWVTRGATGQSHSPMSSLTLGLARVLRNENPHVPVITVDLDVEYETLPQVMAIKVWTFMQHYLSDQRKGGMEWCERNGNWFVPRLVEDTATTEFVRSHSVTCPPNVAQLESFYQGDRPLRLGVRHTAGLQGISFTDYLDLEEPLSGEEIEIEVKASGVNFRDIMVSLGQMPDENVAEVAGVVTKVGQHSQLEFAEGDRVYTWHVPRFASHVRCPSLNVQRIPAGVSFEQAASIPVIYCTAYHCLVTVAQLRPGDAILIHSGAGGVGQAAITLAQYLGATVFTTVGSEEKKQLLIEQYSLPEHHIFSSRSTRFASQIHALTKARGVDVVLNALSGAFLQSSLDVLAPLGRFVEIGKSDILAHARLDMSAFSRSTSISAVDLIQVIREKPQYMADVFARVHQMLAGHQIRPAYPLKSFPISELEQVFRSMQKGQHMGKLVVKHGRDDKVKVIPRVPPVVRLRPDTTYLIVGGQGGLGRALSVWMAKCGARYIVSLSPSGAERPLTRGLIEELEQMKVAFHAIPCDISDRHQLQTVLTEKKKALPPIHGVVHAGLTLKNSSFDNMTLDSFQQVLKPKLTGTYNLHECLQDQPLDFFIMLSSYVGLLGSTGQANYAAASTFQDAFARWRTSLGQPTYSLDLGTVLGAGSLHEKPEALPHFEKMGLGGIPLSALHALVGYTMSNPPAHYSDSQIAIGWAPPATWSPTQYAALDPLVSHLCLSPAHPSDKEPRKDSAVDMQHVQGAQPLSQVLSRCQTPKERTSAIIEALTDQIVGILGVAAEDVNPGKSIGDHGGDSLVAIEFRNWFRKEIGCTFTTDQVTSQLSVQQLAIQASG</sequence>
<dbReference type="PANTHER" id="PTHR43775:SF29">
    <property type="entry name" value="ASPERFURANONE POLYKETIDE SYNTHASE AFOG-RELATED"/>
    <property type="match status" value="1"/>
</dbReference>
<evidence type="ECO:0000256" key="8">
    <source>
        <dbReference type="PROSITE-ProRule" id="PRU01363"/>
    </source>
</evidence>
<dbReference type="InterPro" id="IPR050091">
    <property type="entry name" value="PKS_NRPS_Biosynth_Enz"/>
</dbReference>
<dbReference type="PROSITE" id="PS50075">
    <property type="entry name" value="CARRIER"/>
    <property type="match status" value="1"/>
</dbReference>
<dbReference type="Pfam" id="PF23114">
    <property type="entry name" value="NAD-bd_HRPKS_sdrA"/>
    <property type="match status" value="1"/>
</dbReference>
<dbReference type="InterPro" id="IPR016035">
    <property type="entry name" value="Acyl_Trfase/lysoPLipase"/>
</dbReference>
<dbReference type="Pfam" id="PF21089">
    <property type="entry name" value="PKS_DH_N"/>
    <property type="match status" value="1"/>
</dbReference>